<reference evidence="1 2" key="1">
    <citation type="submission" date="2017-07" db="EMBL/GenBank/DDBJ databases">
        <title>Virgibacillus sp. LM2416.</title>
        <authorList>
            <person name="Tak E.J."/>
            <person name="Bae J.-W."/>
        </authorList>
    </citation>
    <scope>NUCLEOTIDE SEQUENCE [LARGE SCALE GENOMIC DNA]</scope>
    <source>
        <strain evidence="1 2">LM2416</strain>
    </source>
</reference>
<evidence type="ECO:0000313" key="2">
    <source>
        <dbReference type="Proteomes" id="UP000198312"/>
    </source>
</evidence>
<dbReference type="Pfam" id="PF18555">
    <property type="entry name" value="MobL"/>
    <property type="match status" value="1"/>
</dbReference>
<organism evidence="1 2">
    <name type="scientific">Virgibacillus phasianinus</name>
    <dbReference type="NCBI Taxonomy" id="2017483"/>
    <lineage>
        <taxon>Bacteria</taxon>
        <taxon>Bacillati</taxon>
        <taxon>Bacillota</taxon>
        <taxon>Bacilli</taxon>
        <taxon>Bacillales</taxon>
        <taxon>Bacillaceae</taxon>
        <taxon>Virgibacillus</taxon>
    </lineage>
</organism>
<evidence type="ECO:0000313" key="1">
    <source>
        <dbReference type="EMBL" id="ASK61354.1"/>
    </source>
</evidence>
<keyword evidence="2" id="KW-1185">Reference proteome</keyword>
<accession>A0A220TZA0</accession>
<name>A0A220TZA0_9BACI</name>
<dbReference type="Proteomes" id="UP000198312">
    <property type="component" value="Chromosome"/>
</dbReference>
<sequence length="414" mass="49341">MSPAVVLRSKFVTSQSNAFNDYINYMDRDDAKSHVHLNESSNNKDDFFVFHDFMDYMGDEEKRGELFTKNKDALSLDEKKDLKKQFQTGQHHESPMWQDVISFDNDWLAKQGIYHAKEHTVDETKIREVVRNTMDIVLRSEGMENSAIWTASLHYNTDNIHVHVASTEPHPTRERMKVLDKESNTWHEEYRAKRKPKTLDKMKSNVANMLMDRTHERNKIDELVRGTVHEKKEKHVSLSTYRKTNELFQEAMKRLPSDKRQWKYGYQSIHEARPYLDEITDIYLQQFHGDKMNELHQRLDDEGNVMKEMYGDASDYDEYKQNKLDDLKKRMGNAVLSEMRACNKEQKTVAFQQKRFHEQGISNYAWNSIHRYYPGTSFHVSMVKLTKAMRKTFQDYEKEKNQREFDHIMDGYEM</sequence>
<gene>
    <name evidence="1" type="ORF">CFK37_03785</name>
</gene>
<dbReference type="OrthoDB" id="3889159at2"/>
<dbReference type="NCBIfam" id="NF041498">
    <property type="entry name" value="MobP2"/>
    <property type="match status" value="1"/>
</dbReference>
<dbReference type="InterPro" id="IPR041073">
    <property type="entry name" value="MobL"/>
</dbReference>
<proteinExistence type="predicted"/>
<evidence type="ECO:0008006" key="3">
    <source>
        <dbReference type="Google" id="ProtNLM"/>
    </source>
</evidence>
<protein>
    <recommendedName>
        <fullName evidence="3">Relaxase</fullName>
    </recommendedName>
</protein>
<dbReference type="InterPro" id="IPR048101">
    <property type="entry name" value="MobP2"/>
</dbReference>
<dbReference type="AlphaFoldDB" id="A0A220TZA0"/>
<dbReference type="RefSeq" id="WP_089060631.1">
    <property type="nucleotide sequence ID" value="NZ_CP022315.1"/>
</dbReference>
<dbReference type="KEGG" id="vil:CFK37_03785"/>
<dbReference type="EMBL" id="CP022315">
    <property type="protein sequence ID" value="ASK61354.1"/>
    <property type="molecule type" value="Genomic_DNA"/>
</dbReference>